<evidence type="ECO:0000256" key="1">
    <source>
        <dbReference type="SAM" id="MobiDB-lite"/>
    </source>
</evidence>
<comment type="caution">
    <text evidence="2">The sequence shown here is derived from an EMBL/GenBank/DDBJ whole genome shotgun (WGS) entry which is preliminary data.</text>
</comment>
<feature type="compositionally biased region" description="Polar residues" evidence="1">
    <location>
        <begin position="11"/>
        <end position="25"/>
    </location>
</feature>
<dbReference type="RefSeq" id="WP_339124427.1">
    <property type="nucleotide sequence ID" value="NZ_BAABKS010000002.1"/>
</dbReference>
<accession>A0ABW3VS14</accession>
<dbReference type="EMBL" id="JBHTMB010000277">
    <property type="protein sequence ID" value="MFD1237233.1"/>
    <property type="molecule type" value="Genomic_DNA"/>
</dbReference>
<organism evidence="2 3">
    <name type="scientific">Pseudonocardia benzenivorans</name>
    <dbReference type="NCBI Taxonomy" id="228005"/>
    <lineage>
        <taxon>Bacteria</taxon>
        <taxon>Bacillati</taxon>
        <taxon>Actinomycetota</taxon>
        <taxon>Actinomycetes</taxon>
        <taxon>Pseudonocardiales</taxon>
        <taxon>Pseudonocardiaceae</taxon>
        <taxon>Pseudonocardia</taxon>
    </lineage>
</organism>
<gene>
    <name evidence="2" type="ORF">ACFQ34_28450</name>
</gene>
<feature type="region of interest" description="Disordered" evidence="1">
    <location>
        <begin position="1"/>
        <end position="65"/>
    </location>
</feature>
<feature type="compositionally biased region" description="Basic and acidic residues" evidence="1">
    <location>
        <begin position="33"/>
        <end position="45"/>
    </location>
</feature>
<reference evidence="3" key="1">
    <citation type="journal article" date="2019" name="Int. J. Syst. Evol. Microbiol.">
        <title>The Global Catalogue of Microorganisms (GCM) 10K type strain sequencing project: providing services to taxonomists for standard genome sequencing and annotation.</title>
        <authorList>
            <consortium name="The Broad Institute Genomics Platform"/>
            <consortium name="The Broad Institute Genome Sequencing Center for Infectious Disease"/>
            <person name="Wu L."/>
            <person name="Ma J."/>
        </authorList>
    </citation>
    <scope>NUCLEOTIDE SEQUENCE [LARGE SCALE GENOMIC DNA]</scope>
    <source>
        <strain evidence="3">CCUG 49018</strain>
    </source>
</reference>
<feature type="compositionally biased region" description="Acidic residues" evidence="1">
    <location>
        <begin position="46"/>
        <end position="65"/>
    </location>
</feature>
<evidence type="ECO:0000313" key="3">
    <source>
        <dbReference type="Proteomes" id="UP001597182"/>
    </source>
</evidence>
<sequence length="65" mass="6910">MSGSACGAASRATTNPDDQIRTNRNGVARTARKAPDGEVLGREAPDAEDEVPDDEEAEEVAMDRH</sequence>
<dbReference type="Proteomes" id="UP001597182">
    <property type="component" value="Unassembled WGS sequence"/>
</dbReference>
<evidence type="ECO:0000313" key="2">
    <source>
        <dbReference type="EMBL" id="MFD1237233.1"/>
    </source>
</evidence>
<protein>
    <submittedName>
        <fullName evidence="2">Uncharacterized protein</fullName>
    </submittedName>
</protein>
<name>A0ABW3VS14_9PSEU</name>
<keyword evidence="3" id="KW-1185">Reference proteome</keyword>
<proteinExistence type="predicted"/>